<sequence length="103" mass="12617">MAKENERDKQTIRFLKWIEDYPGWWHIICTPDCENINIQTMQDILKKLAKESMYEIMLVFLMVHRKDNYMENLTEAMFIQMLIAQWEDGHKEDIIEELIHHFD</sequence>
<evidence type="ECO:0000313" key="1">
    <source>
        <dbReference type="EMBL" id="SFO36083.1"/>
    </source>
</evidence>
<dbReference type="STRING" id="1527.SAMN04489757_12013"/>
<name>A0A1I5GJI1_9FIRM</name>
<organism evidence="1 2">
    <name type="scientific">Anaerocolumna aminovalerica</name>
    <dbReference type="NCBI Taxonomy" id="1527"/>
    <lineage>
        <taxon>Bacteria</taxon>
        <taxon>Bacillati</taxon>
        <taxon>Bacillota</taxon>
        <taxon>Clostridia</taxon>
        <taxon>Lachnospirales</taxon>
        <taxon>Lachnospiraceae</taxon>
        <taxon>Anaerocolumna</taxon>
    </lineage>
</organism>
<accession>A0A1I5GJI1</accession>
<gene>
    <name evidence="1" type="ORF">SAMN04489757_12013</name>
</gene>
<dbReference type="Proteomes" id="UP000198806">
    <property type="component" value="Unassembled WGS sequence"/>
</dbReference>
<evidence type="ECO:0000313" key="2">
    <source>
        <dbReference type="Proteomes" id="UP000198806"/>
    </source>
</evidence>
<dbReference type="OrthoDB" id="1971795at2"/>
<dbReference type="AlphaFoldDB" id="A0A1I5GJI1"/>
<dbReference type="RefSeq" id="WP_091687113.1">
    <property type="nucleotide sequence ID" value="NZ_BAABFM010000028.1"/>
</dbReference>
<dbReference type="EMBL" id="FOWD01000020">
    <property type="protein sequence ID" value="SFO36083.1"/>
    <property type="molecule type" value="Genomic_DNA"/>
</dbReference>
<protein>
    <submittedName>
        <fullName evidence="1">Uncharacterized protein</fullName>
    </submittedName>
</protein>
<proteinExistence type="predicted"/>
<keyword evidence="2" id="KW-1185">Reference proteome</keyword>
<reference evidence="1 2" key="1">
    <citation type="submission" date="2016-10" db="EMBL/GenBank/DDBJ databases">
        <authorList>
            <person name="de Groot N.N."/>
        </authorList>
    </citation>
    <scope>NUCLEOTIDE SEQUENCE [LARGE SCALE GENOMIC DNA]</scope>
    <source>
        <strain evidence="1 2">DSM 1283</strain>
    </source>
</reference>